<protein>
    <submittedName>
        <fullName evidence="2">Uncharacterized protein</fullName>
    </submittedName>
</protein>
<dbReference type="AlphaFoldDB" id="A0A0M0KKZ7"/>
<reference evidence="2" key="1">
    <citation type="submission" date="2015-08" db="EMBL/GenBank/DDBJ databases">
        <title>Complete DNA Sequence of Pseudomonas syringae pv. actinidiae, the Causal Agent of Kiwifruit Canker Disease.</title>
        <authorList>
            <person name="Rikkerink E.H.A."/>
            <person name="Fineran P.C."/>
        </authorList>
    </citation>
    <scope>NUCLEOTIDE SEQUENCE</scope>
    <source>
        <strain evidence="2">DSM 13666</strain>
    </source>
</reference>
<feature type="transmembrane region" description="Helical" evidence="1">
    <location>
        <begin position="6"/>
        <end position="27"/>
    </location>
</feature>
<name>A0A0M0KKZ7_ALKHA</name>
<dbReference type="PATRIC" id="fig|136160.3.peg.2572"/>
<keyword evidence="1" id="KW-0812">Transmembrane</keyword>
<proteinExistence type="predicted"/>
<dbReference type="EMBL" id="LILD01000001">
    <property type="protein sequence ID" value="KOO39282.1"/>
    <property type="molecule type" value="Genomic_DNA"/>
</dbReference>
<gene>
    <name evidence="2" type="ORF">AMD02_10850</name>
</gene>
<dbReference type="GeneID" id="87597347"/>
<evidence type="ECO:0000256" key="1">
    <source>
        <dbReference type="SAM" id="Phobius"/>
    </source>
</evidence>
<dbReference type="RefSeq" id="WP_053431323.1">
    <property type="nucleotide sequence ID" value="NZ_CP040441.1"/>
</dbReference>
<feature type="transmembrane region" description="Helical" evidence="1">
    <location>
        <begin position="39"/>
        <end position="57"/>
    </location>
</feature>
<accession>A0A0M0KKZ7</accession>
<keyword evidence="1" id="KW-1133">Transmembrane helix</keyword>
<organism evidence="2">
    <name type="scientific">Halalkalibacterium halodurans</name>
    <name type="common">Bacillus halodurans</name>
    <dbReference type="NCBI Taxonomy" id="86665"/>
    <lineage>
        <taxon>Bacteria</taxon>
        <taxon>Bacillati</taxon>
        <taxon>Bacillota</taxon>
        <taxon>Bacilli</taxon>
        <taxon>Bacillales</taxon>
        <taxon>Bacillaceae</taxon>
        <taxon>Halalkalibacterium (ex Joshi et al. 2022)</taxon>
    </lineage>
</organism>
<keyword evidence="1" id="KW-0472">Membrane</keyword>
<comment type="caution">
    <text evidence="2">The sequence shown here is derived from an EMBL/GenBank/DDBJ whole genome shotgun (WGS) entry which is preliminary data.</text>
</comment>
<evidence type="ECO:0000313" key="2">
    <source>
        <dbReference type="EMBL" id="KOO39282.1"/>
    </source>
</evidence>
<sequence>MTEEIIIVLTVFGFFLMTGVCGGLGVFGMLTGRRKLAKWGLATGFAFIAIYVVFMFMRL</sequence>